<dbReference type="PANTHER" id="PTHR40055">
    <property type="entry name" value="TRANSCRIPTIONAL REGULATOR YGIV-RELATED"/>
    <property type="match status" value="1"/>
</dbReference>
<dbReference type="KEGG" id="maes:Ga0123461_1212"/>
<dbReference type="Gene3D" id="3.20.80.10">
    <property type="entry name" value="Regulatory factor, effector binding domain"/>
    <property type="match status" value="1"/>
</dbReference>
<sequence length="155" mass="17603">MIISIVNIEPIQVAALAHLDEPKTVEHSIEAFRAWRQESGCSPVTEKRSFGVAHSNPEARVAEKFRFDICGEVDDDIPDNAYGVINSEIPAGRYARLRHKGSLETINLKVNALYRNWLPTTQESRRESPIFFEYLNVSPAVPDSELMTDIYFPLR</sequence>
<feature type="domain" description="AraC effector-binding" evidence="1">
    <location>
        <begin position="1"/>
        <end position="155"/>
    </location>
</feature>
<dbReference type="InterPro" id="IPR011256">
    <property type="entry name" value="Reg_factor_effector_dom_sf"/>
</dbReference>
<dbReference type="EMBL" id="CP018799">
    <property type="protein sequence ID" value="ATX79631.1"/>
    <property type="molecule type" value="Genomic_DNA"/>
</dbReference>
<keyword evidence="3" id="KW-1185">Reference proteome</keyword>
<protein>
    <submittedName>
        <fullName evidence="2">AraC family transcriptional regulator</fullName>
    </submittedName>
</protein>
<proteinExistence type="predicted"/>
<accession>A0A2K8L1D9</accession>
<dbReference type="Proteomes" id="UP000231701">
    <property type="component" value="Chromosome"/>
</dbReference>
<name>A0A2K8L1D9_MARES</name>
<dbReference type="AlphaFoldDB" id="A0A2K8L1D9"/>
<dbReference type="InterPro" id="IPR029442">
    <property type="entry name" value="GyrI-like"/>
</dbReference>
<dbReference type="Pfam" id="PF06445">
    <property type="entry name" value="GyrI-like"/>
    <property type="match status" value="1"/>
</dbReference>
<dbReference type="SMART" id="SM00871">
    <property type="entry name" value="AraC_E_bind"/>
    <property type="match status" value="1"/>
</dbReference>
<dbReference type="InterPro" id="IPR010499">
    <property type="entry name" value="AraC_E-bd"/>
</dbReference>
<organism evidence="2 3">
    <name type="scientific">Mariprofundus aestuarium</name>
    <dbReference type="NCBI Taxonomy" id="1921086"/>
    <lineage>
        <taxon>Bacteria</taxon>
        <taxon>Pseudomonadati</taxon>
        <taxon>Pseudomonadota</taxon>
        <taxon>Candidatius Mariprofundia</taxon>
        <taxon>Mariprofundales</taxon>
        <taxon>Mariprofundaceae</taxon>
        <taxon>Mariprofundus</taxon>
    </lineage>
</organism>
<dbReference type="PANTHER" id="PTHR40055:SF1">
    <property type="entry name" value="TRANSCRIPTIONAL REGULATOR YGIV-RELATED"/>
    <property type="match status" value="1"/>
</dbReference>
<evidence type="ECO:0000259" key="1">
    <source>
        <dbReference type="SMART" id="SM00871"/>
    </source>
</evidence>
<evidence type="ECO:0000313" key="3">
    <source>
        <dbReference type="Proteomes" id="UP000231701"/>
    </source>
</evidence>
<dbReference type="InterPro" id="IPR050908">
    <property type="entry name" value="SmbC-like"/>
</dbReference>
<evidence type="ECO:0000313" key="2">
    <source>
        <dbReference type="EMBL" id="ATX79631.1"/>
    </source>
</evidence>
<dbReference type="SUPFAM" id="SSF55136">
    <property type="entry name" value="Probable bacterial effector-binding domain"/>
    <property type="match status" value="1"/>
</dbReference>
<gene>
    <name evidence="2" type="ORF">Ga0123461_1212</name>
</gene>
<reference evidence="2 3" key="1">
    <citation type="submission" date="2016-12" db="EMBL/GenBank/DDBJ databases">
        <title>Isolation and genomic insights into novel planktonic Zetaproteobacteria from stratified waters of the Chesapeake Bay.</title>
        <authorList>
            <person name="McAllister S.M."/>
            <person name="Kato S."/>
            <person name="Chan C.S."/>
            <person name="Chiu B.K."/>
            <person name="Field E.K."/>
        </authorList>
    </citation>
    <scope>NUCLEOTIDE SEQUENCE [LARGE SCALE GENOMIC DNA]</scope>
    <source>
        <strain evidence="2 3">CP-5</strain>
    </source>
</reference>